<feature type="domain" description="Protein kinase" evidence="18">
    <location>
        <begin position="439"/>
        <end position="713"/>
    </location>
</feature>
<keyword evidence="5 12" id="KW-0547">Nucleotide-binding</keyword>
<evidence type="ECO:0000256" key="12">
    <source>
        <dbReference type="PROSITE-ProRule" id="PRU10141"/>
    </source>
</evidence>
<accession>A0ABM4AFX7</accession>
<proteinExistence type="predicted"/>
<feature type="transmembrane region" description="Helical" evidence="14">
    <location>
        <begin position="370"/>
        <end position="394"/>
    </location>
</feature>
<keyword evidence="14" id="KW-0472">Membrane</keyword>
<dbReference type="CDD" id="cd14066">
    <property type="entry name" value="STKc_IRAK"/>
    <property type="match status" value="1"/>
</dbReference>
<dbReference type="RefSeq" id="XP_060675632.1">
    <property type="nucleotide sequence ID" value="XM_060819649.1"/>
</dbReference>
<dbReference type="Gene3D" id="3.30.200.20">
    <property type="entry name" value="Phosphorylase Kinase, domain 1"/>
    <property type="match status" value="1"/>
</dbReference>
<dbReference type="SMART" id="SM00220">
    <property type="entry name" value="S_TKc"/>
    <property type="match status" value="1"/>
</dbReference>
<dbReference type="Pfam" id="PF00069">
    <property type="entry name" value="Pkinase"/>
    <property type="match status" value="1"/>
</dbReference>
<evidence type="ECO:0000256" key="13">
    <source>
        <dbReference type="SAM" id="MobiDB-lite"/>
    </source>
</evidence>
<dbReference type="SUPFAM" id="SSF56112">
    <property type="entry name" value="Protein kinase-like (PK-like)"/>
    <property type="match status" value="1"/>
</dbReference>
<name>A0ABM4AFX7_ZIZJJ</name>
<dbReference type="SMART" id="SM00179">
    <property type="entry name" value="EGF_CA"/>
    <property type="match status" value="2"/>
</dbReference>
<dbReference type="Gene3D" id="1.10.510.10">
    <property type="entry name" value="Transferase(Phosphotransferase) domain 1"/>
    <property type="match status" value="1"/>
</dbReference>
<dbReference type="Proteomes" id="UP001652623">
    <property type="component" value="Chromosome 1"/>
</dbReference>
<evidence type="ECO:0000256" key="10">
    <source>
        <dbReference type="ARBA" id="ARBA00047558"/>
    </source>
</evidence>
<evidence type="ECO:0000313" key="20">
    <source>
        <dbReference type="RefSeq" id="XP_060675632.1"/>
    </source>
</evidence>
<keyword evidence="14" id="KW-1133">Transmembrane helix</keyword>
<dbReference type="PANTHER" id="PTHR27005:SF283">
    <property type="entry name" value="OS02G0633066 PROTEIN"/>
    <property type="match status" value="1"/>
</dbReference>
<protein>
    <submittedName>
        <fullName evidence="20">Wall-associated receptor kinase-like 16</fullName>
    </submittedName>
</protein>
<dbReference type="Gene3D" id="2.10.25.10">
    <property type="entry name" value="Laminin"/>
    <property type="match status" value="2"/>
</dbReference>
<evidence type="ECO:0000256" key="3">
    <source>
        <dbReference type="ARBA" id="ARBA00022679"/>
    </source>
</evidence>
<feature type="domain" description="EGF-like" evidence="17">
    <location>
        <begin position="254"/>
        <end position="301"/>
    </location>
</feature>
<evidence type="ECO:0000256" key="14">
    <source>
        <dbReference type="SAM" id="Phobius"/>
    </source>
</evidence>
<evidence type="ECO:0000256" key="1">
    <source>
        <dbReference type="ARBA" id="ARBA00004479"/>
    </source>
</evidence>
<keyword evidence="6" id="KW-0418">Kinase</keyword>
<sequence length="775" mass="85839">MVMGLQGILKKVSSMAIGILLVLATTTKAAAQSALDCRESCGDLKVPYPFGMDREGCYLGKKFVITCNQSFHPPKAFLMRGNVEVTNISLDDGELSITNFIGRDCYDETTALRTYRNRPRLNLPLYTVSSTKNKFFAVGCDTNAFVEGYRGTERYATGCISSCDSVETFNESCSGVGCCQTSIPYGIKNVTVVVNSYYNHSGILDFDPCSFAFVVDESKFKFSHTSFKDLQNIEELPMVINWAIGDESGGDYEHCYEAEKSSNFACKNNSKCIDVHDGSGGYRCQCLTGYQGNPYHRDGCQGIKLITYILTYTNIFINVDECENISNPCNPGKCHNLPGNWTCTCPKGYRIINGTACSQSNAIDQSARLLVLYIALGVSLALLVAVSMMCWGVNKIKLRKLKKKFFEQNGGLMLRQRLSNLETAKIFTAEELKRATNNYDENRVIGEGGYGKVYKGILPDGQEVAIKKSKIGDETQTAQFINEMVILLQINHRNVVKLLGCCLETEVPSLVYKFITNGTLFQHIHEKGKAPLLPWKVRVKIASETAGALAYLHSATSTPIIHRDVKTSNILLDENYMAKVSDFGASKLIPIDQNQLTTLVQGTLAYLDPEYFHSSQLTEKSDVYIFGVVLAELLTSKEVVSFNRPEGERNLAMFFVTAIEEDCLLHVLDGDIVDEANVDEVKKVANLAKMCLSVKGEERPTMKEVANELEGLINLDEHPWQKVDLIGEENEYLLGSSSNAYENSSGESGFRSNGTATIGYDSMKSQMLSPYNDAR</sequence>
<comment type="catalytic activity">
    <reaction evidence="10">
        <text>L-seryl-[protein] + ATP = O-phospho-L-seryl-[protein] + ADP + H(+)</text>
        <dbReference type="Rhea" id="RHEA:17989"/>
        <dbReference type="Rhea" id="RHEA-COMP:9863"/>
        <dbReference type="Rhea" id="RHEA-COMP:11604"/>
        <dbReference type="ChEBI" id="CHEBI:15378"/>
        <dbReference type="ChEBI" id="CHEBI:29999"/>
        <dbReference type="ChEBI" id="CHEBI:30616"/>
        <dbReference type="ChEBI" id="CHEBI:83421"/>
        <dbReference type="ChEBI" id="CHEBI:456216"/>
    </reaction>
</comment>
<keyword evidence="9" id="KW-0325">Glycoprotein</keyword>
<evidence type="ECO:0000313" key="19">
    <source>
        <dbReference type="Proteomes" id="UP001652623"/>
    </source>
</evidence>
<feature type="signal peptide" evidence="15">
    <location>
        <begin position="1"/>
        <end position="31"/>
    </location>
</feature>
<dbReference type="InterPro" id="IPR001881">
    <property type="entry name" value="EGF-like_Ca-bd_dom"/>
</dbReference>
<keyword evidence="19" id="KW-1185">Reference proteome</keyword>
<dbReference type="InterPro" id="IPR025287">
    <property type="entry name" value="WAK_GUB"/>
</dbReference>
<feature type="domain" description="EGF-like calcium-binding" evidence="16">
    <location>
        <begin position="251"/>
        <end position="301"/>
    </location>
</feature>
<feature type="compositionally biased region" description="Polar residues" evidence="13">
    <location>
        <begin position="738"/>
        <end position="756"/>
    </location>
</feature>
<feature type="domain" description="EGF-like calcium-binding" evidence="16">
    <location>
        <begin position="318"/>
        <end position="358"/>
    </location>
</feature>
<keyword evidence="2" id="KW-0245">EGF-like domain</keyword>
<dbReference type="PROSITE" id="PS00107">
    <property type="entry name" value="PROTEIN_KINASE_ATP"/>
    <property type="match status" value="1"/>
</dbReference>
<evidence type="ECO:0000259" key="18">
    <source>
        <dbReference type="SMART" id="SM00220"/>
    </source>
</evidence>
<evidence type="ECO:0000256" key="4">
    <source>
        <dbReference type="ARBA" id="ARBA00022729"/>
    </source>
</evidence>
<keyword evidence="3" id="KW-0808">Transferase</keyword>
<dbReference type="InterPro" id="IPR045274">
    <property type="entry name" value="WAK-like"/>
</dbReference>
<dbReference type="GeneID" id="125423564"/>
<evidence type="ECO:0000256" key="11">
    <source>
        <dbReference type="ARBA" id="ARBA00047951"/>
    </source>
</evidence>
<dbReference type="Pfam" id="PF13947">
    <property type="entry name" value="GUB_WAK_bind"/>
    <property type="match status" value="1"/>
</dbReference>
<feature type="region of interest" description="Disordered" evidence="13">
    <location>
        <begin position="738"/>
        <end position="762"/>
    </location>
</feature>
<gene>
    <name evidence="20" type="primary">LOC125423564</name>
</gene>
<feature type="binding site" evidence="12">
    <location>
        <position position="468"/>
    </location>
    <ligand>
        <name>ATP</name>
        <dbReference type="ChEBI" id="CHEBI:30616"/>
    </ligand>
</feature>
<evidence type="ECO:0000259" key="16">
    <source>
        <dbReference type="SMART" id="SM00179"/>
    </source>
</evidence>
<dbReference type="InterPro" id="IPR049883">
    <property type="entry name" value="NOTCH1_EGF-like"/>
</dbReference>
<feature type="domain" description="EGF-like" evidence="17">
    <location>
        <begin position="321"/>
        <end position="358"/>
    </location>
</feature>
<feature type="chain" id="PRO_5045036009" evidence="15">
    <location>
        <begin position="32"/>
        <end position="775"/>
    </location>
</feature>
<reference evidence="19" key="1">
    <citation type="submission" date="2025-05" db="UniProtKB">
        <authorList>
            <consortium name="RefSeq"/>
        </authorList>
    </citation>
    <scope>NUCLEOTIDE SEQUENCE [LARGE SCALE GENOMIC DNA]</scope>
</reference>
<dbReference type="Pfam" id="PF07645">
    <property type="entry name" value="EGF_CA"/>
    <property type="match status" value="1"/>
</dbReference>
<dbReference type="SUPFAM" id="SSF57196">
    <property type="entry name" value="EGF/Laminin"/>
    <property type="match status" value="1"/>
</dbReference>
<evidence type="ECO:0000256" key="6">
    <source>
        <dbReference type="ARBA" id="ARBA00022777"/>
    </source>
</evidence>
<dbReference type="InterPro" id="IPR017441">
    <property type="entry name" value="Protein_kinase_ATP_BS"/>
</dbReference>
<dbReference type="PROSITE" id="PS00108">
    <property type="entry name" value="PROTEIN_KINASE_ST"/>
    <property type="match status" value="1"/>
</dbReference>
<organism evidence="19 20">
    <name type="scientific">Ziziphus jujuba</name>
    <name type="common">Chinese jujube</name>
    <name type="synonym">Ziziphus sativa</name>
    <dbReference type="NCBI Taxonomy" id="326968"/>
    <lineage>
        <taxon>Eukaryota</taxon>
        <taxon>Viridiplantae</taxon>
        <taxon>Streptophyta</taxon>
        <taxon>Embryophyta</taxon>
        <taxon>Tracheophyta</taxon>
        <taxon>Spermatophyta</taxon>
        <taxon>Magnoliopsida</taxon>
        <taxon>eudicotyledons</taxon>
        <taxon>Gunneridae</taxon>
        <taxon>Pentapetalae</taxon>
        <taxon>rosids</taxon>
        <taxon>fabids</taxon>
        <taxon>Rosales</taxon>
        <taxon>Rhamnaceae</taxon>
        <taxon>Paliureae</taxon>
        <taxon>Ziziphus</taxon>
    </lineage>
</organism>
<comment type="catalytic activity">
    <reaction evidence="11">
        <text>L-threonyl-[protein] + ATP = O-phospho-L-threonyl-[protein] + ADP + H(+)</text>
        <dbReference type="Rhea" id="RHEA:46608"/>
        <dbReference type="Rhea" id="RHEA-COMP:11060"/>
        <dbReference type="Rhea" id="RHEA-COMP:11605"/>
        <dbReference type="ChEBI" id="CHEBI:15378"/>
        <dbReference type="ChEBI" id="CHEBI:30013"/>
        <dbReference type="ChEBI" id="CHEBI:30616"/>
        <dbReference type="ChEBI" id="CHEBI:61977"/>
        <dbReference type="ChEBI" id="CHEBI:456216"/>
    </reaction>
</comment>
<keyword evidence="7 12" id="KW-0067">ATP-binding</keyword>
<dbReference type="InterPro" id="IPR011009">
    <property type="entry name" value="Kinase-like_dom_sf"/>
</dbReference>
<keyword evidence="4 15" id="KW-0732">Signal</keyword>
<evidence type="ECO:0000256" key="9">
    <source>
        <dbReference type="ARBA" id="ARBA00023180"/>
    </source>
</evidence>
<dbReference type="InterPro" id="IPR000719">
    <property type="entry name" value="Prot_kinase_dom"/>
</dbReference>
<dbReference type="InterPro" id="IPR000742">
    <property type="entry name" value="EGF"/>
</dbReference>
<evidence type="ECO:0000256" key="8">
    <source>
        <dbReference type="ARBA" id="ARBA00023157"/>
    </source>
</evidence>
<comment type="subcellular location">
    <subcellularLocation>
        <location evidence="1">Membrane</location>
        <topology evidence="1">Single-pass type I membrane protein</topology>
    </subcellularLocation>
</comment>
<evidence type="ECO:0000256" key="5">
    <source>
        <dbReference type="ARBA" id="ARBA00022741"/>
    </source>
</evidence>
<dbReference type="PANTHER" id="PTHR27005">
    <property type="entry name" value="WALL-ASSOCIATED RECEPTOR KINASE-LIKE 21"/>
    <property type="match status" value="1"/>
</dbReference>
<evidence type="ECO:0000256" key="7">
    <source>
        <dbReference type="ARBA" id="ARBA00022840"/>
    </source>
</evidence>
<evidence type="ECO:0000256" key="15">
    <source>
        <dbReference type="SAM" id="SignalP"/>
    </source>
</evidence>
<reference evidence="20" key="2">
    <citation type="submission" date="2025-08" db="UniProtKB">
        <authorList>
            <consortium name="RefSeq"/>
        </authorList>
    </citation>
    <scope>IDENTIFICATION</scope>
    <source>
        <tissue evidence="20">Seedling</tissue>
    </source>
</reference>
<evidence type="ECO:0000259" key="17">
    <source>
        <dbReference type="SMART" id="SM00181"/>
    </source>
</evidence>
<keyword evidence="14" id="KW-0812">Transmembrane</keyword>
<dbReference type="InterPro" id="IPR008271">
    <property type="entry name" value="Ser/Thr_kinase_AS"/>
</dbReference>
<evidence type="ECO:0000256" key="2">
    <source>
        <dbReference type="ARBA" id="ARBA00022536"/>
    </source>
</evidence>
<dbReference type="SMART" id="SM00181">
    <property type="entry name" value="EGF"/>
    <property type="match status" value="2"/>
</dbReference>
<dbReference type="CDD" id="cd00054">
    <property type="entry name" value="EGF_CA"/>
    <property type="match status" value="2"/>
</dbReference>
<keyword evidence="8" id="KW-1015">Disulfide bond</keyword>